<dbReference type="SUPFAM" id="SSF53300">
    <property type="entry name" value="vWA-like"/>
    <property type="match status" value="1"/>
</dbReference>
<comment type="subcellular location">
    <subcellularLocation>
        <location evidence="1">Secreted</location>
    </subcellularLocation>
</comment>
<keyword evidence="3 4" id="KW-0732">Signal</keyword>
<name>A0A841RFH7_9SPIO</name>
<feature type="signal peptide" evidence="4">
    <location>
        <begin position="1"/>
        <end position="20"/>
    </location>
</feature>
<dbReference type="InterPro" id="IPR052969">
    <property type="entry name" value="Thr-specific_kinase-like"/>
</dbReference>
<keyword evidence="2" id="KW-0964">Secreted</keyword>
<feature type="chain" id="PRO_5032477669" description="VWFA domain-containing protein" evidence="4">
    <location>
        <begin position="21"/>
        <end position="371"/>
    </location>
</feature>
<dbReference type="PANTHER" id="PTHR47763:SF1">
    <property type="entry name" value="DUF659 DOMAIN-CONTAINING PROTEIN"/>
    <property type="match status" value="1"/>
</dbReference>
<dbReference type="Gene3D" id="3.40.50.410">
    <property type="entry name" value="von Willebrand factor, type A domain"/>
    <property type="match status" value="1"/>
</dbReference>
<dbReference type="RefSeq" id="WP_184747357.1">
    <property type="nucleotide sequence ID" value="NZ_JACHGJ010000005.1"/>
</dbReference>
<evidence type="ECO:0000313" key="6">
    <source>
        <dbReference type="EMBL" id="MBB6481112.1"/>
    </source>
</evidence>
<dbReference type="GO" id="GO:0004674">
    <property type="term" value="F:protein serine/threonine kinase activity"/>
    <property type="evidence" value="ECO:0007669"/>
    <property type="project" value="TreeGrafter"/>
</dbReference>
<evidence type="ECO:0000256" key="2">
    <source>
        <dbReference type="ARBA" id="ARBA00022525"/>
    </source>
</evidence>
<organism evidence="6 7">
    <name type="scientific">Spirochaeta isovalerica</name>
    <dbReference type="NCBI Taxonomy" id="150"/>
    <lineage>
        <taxon>Bacteria</taxon>
        <taxon>Pseudomonadati</taxon>
        <taxon>Spirochaetota</taxon>
        <taxon>Spirochaetia</taxon>
        <taxon>Spirochaetales</taxon>
        <taxon>Spirochaetaceae</taxon>
        <taxon>Spirochaeta</taxon>
    </lineage>
</organism>
<evidence type="ECO:0000256" key="4">
    <source>
        <dbReference type="SAM" id="SignalP"/>
    </source>
</evidence>
<dbReference type="InterPro" id="IPR056861">
    <property type="entry name" value="HMCN1-like_VWA"/>
</dbReference>
<accession>A0A841RFH7</accession>
<proteinExistence type="predicted"/>
<dbReference type="Proteomes" id="UP000587760">
    <property type="component" value="Unassembled WGS sequence"/>
</dbReference>
<evidence type="ECO:0000256" key="3">
    <source>
        <dbReference type="ARBA" id="ARBA00022729"/>
    </source>
</evidence>
<evidence type="ECO:0000256" key="1">
    <source>
        <dbReference type="ARBA" id="ARBA00004613"/>
    </source>
</evidence>
<dbReference type="InterPro" id="IPR002035">
    <property type="entry name" value="VWF_A"/>
</dbReference>
<dbReference type="PROSITE" id="PS50234">
    <property type="entry name" value="VWFA"/>
    <property type="match status" value="1"/>
</dbReference>
<evidence type="ECO:0000259" key="5">
    <source>
        <dbReference type="PROSITE" id="PS50234"/>
    </source>
</evidence>
<dbReference type="GO" id="GO:0005737">
    <property type="term" value="C:cytoplasm"/>
    <property type="evidence" value="ECO:0007669"/>
    <property type="project" value="TreeGrafter"/>
</dbReference>
<keyword evidence="7" id="KW-1185">Reference proteome</keyword>
<gene>
    <name evidence="6" type="ORF">HNR50_002785</name>
</gene>
<dbReference type="CDD" id="cd00198">
    <property type="entry name" value="vWFA"/>
    <property type="match status" value="1"/>
</dbReference>
<dbReference type="EMBL" id="JACHGJ010000005">
    <property type="protein sequence ID" value="MBB6481112.1"/>
    <property type="molecule type" value="Genomic_DNA"/>
</dbReference>
<comment type="caution">
    <text evidence="6">The sequence shown here is derived from an EMBL/GenBank/DDBJ whole genome shotgun (WGS) entry which is preliminary data.</text>
</comment>
<dbReference type="Pfam" id="PF25106">
    <property type="entry name" value="VWA_4"/>
    <property type="match status" value="1"/>
</dbReference>
<dbReference type="PANTHER" id="PTHR47763">
    <property type="entry name" value="ALPHA-PROTEIN KINASE VWKA"/>
    <property type="match status" value="1"/>
</dbReference>
<protein>
    <recommendedName>
        <fullName evidence="5">VWFA domain-containing protein</fullName>
    </recommendedName>
</protein>
<dbReference type="AlphaFoldDB" id="A0A841RFH7"/>
<feature type="domain" description="VWFA" evidence="5">
    <location>
        <begin position="228"/>
        <end position="371"/>
    </location>
</feature>
<dbReference type="InterPro" id="IPR036465">
    <property type="entry name" value="vWFA_dom_sf"/>
</dbReference>
<evidence type="ECO:0000313" key="7">
    <source>
        <dbReference type="Proteomes" id="UP000587760"/>
    </source>
</evidence>
<reference evidence="6 7" key="1">
    <citation type="submission" date="2020-08" db="EMBL/GenBank/DDBJ databases">
        <title>Genomic Encyclopedia of Type Strains, Phase IV (KMG-IV): sequencing the most valuable type-strain genomes for metagenomic binning, comparative biology and taxonomic classification.</title>
        <authorList>
            <person name="Goeker M."/>
        </authorList>
    </citation>
    <scope>NUCLEOTIDE SEQUENCE [LARGE SCALE GENOMIC DNA]</scope>
    <source>
        <strain evidence="6 7">DSM 2461</strain>
    </source>
</reference>
<sequence>MKALHFFPVLFLLAVLSASAQDALQIVPGDAYIELAPEGGFSLWIKAREGLGSIMLTDSSKDPDGKEDSFSLRAFDYNEVNGDEKRLLNGEFLDSDKGYYFLIDSTTEMSTVFDDEAFRIYVPETVTYGYPWSREGQLAIGRGSWLNIRAFEKPYGDYDGLYRDNPFILSMKELPPLPPVPMEVEEEEGVFDEMASETEGEFNIAKDGDDAVDKIADLLDRTPGPDIDLVLVVDTTVSMKDDVSFIRNKLVPIVKTKIASFEEFRIGLVLYRDYKEEYLTRRFQFESDLSIIQGRLNRITVAGGRDLPEAVYEGLYDAVENFEWKASSRLIIQVGDALPHDIPRGDVTKDMVFEEARSRGISIFPILLPAE</sequence>